<reference evidence="2" key="1">
    <citation type="submission" date="2021-04" db="EMBL/GenBank/DDBJ databases">
        <authorList>
            <person name="Chebbi M.A.C M."/>
        </authorList>
    </citation>
    <scope>NUCLEOTIDE SEQUENCE</scope>
</reference>
<sequence length="227" mass="25964">MKKLLTICSIWILFTAKVDLLSIPILFNIQDMVGLVTDISDIAMGRHDLTAGNLFRKKTDATMVAVNKLSDQISELTETINVKMDRMMTAVLEDVPGAIQLANLMRKLIDLISRVDKLYGDYLFYVRRSGNVTHYTIKDFGRVITSHKFGDVPDLLDQTYSLFIPGQLDHKDQSILDTMVSSLQLPCTLCNLHENEDLSHIFLKCPVYHPYREFYFVPLLPNKHLRS</sequence>
<dbReference type="AlphaFoldDB" id="A0A8J2EP28"/>
<evidence type="ECO:0000313" key="2">
    <source>
        <dbReference type="EMBL" id="CAG5076364.1"/>
    </source>
</evidence>
<protein>
    <submittedName>
        <fullName evidence="2">Uncharacterized protein</fullName>
    </submittedName>
</protein>
<accession>A0A8J2EP28</accession>
<evidence type="ECO:0000313" key="3">
    <source>
        <dbReference type="Proteomes" id="UP000786811"/>
    </source>
</evidence>
<keyword evidence="1" id="KW-0732">Signal</keyword>
<gene>
    <name evidence="2" type="ORF">HICCMSTLAB_LOCUS2164</name>
</gene>
<dbReference type="Proteomes" id="UP000786811">
    <property type="component" value="Unassembled WGS sequence"/>
</dbReference>
<name>A0A8J2EP28_COTCN</name>
<proteinExistence type="predicted"/>
<dbReference type="EMBL" id="CAJNRD030001117">
    <property type="protein sequence ID" value="CAG5076364.1"/>
    <property type="molecule type" value="Genomic_DNA"/>
</dbReference>
<feature type="signal peptide" evidence="1">
    <location>
        <begin position="1"/>
        <end position="20"/>
    </location>
</feature>
<organism evidence="2 3">
    <name type="scientific">Cotesia congregata</name>
    <name type="common">Parasitoid wasp</name>
    <name type="synonym">Apanteles congregatus</name>
    <dbReference type="NCBI Taxonomy" id="51543"/>
    <lineage>
        <taxon>Eukaryota</taxon>
        <taxon>Metazoa</taxon>
        <taxon>Ecdysozoa</taxon>
        <taxon>Arthropoda</taxon>
        <taxon>Hexapoda</taxon>
        <taxon>Insecta</taxon>
        <taxon>Pterygota</taxon>
        <taxon>Neoptera</taxon>
        <taxon>Endopterygota</taxon>
        <taxon>Hymenoptera</taxon>
        <taxon>Apocrita</taxon>
        <taxon>Ichneumonoidea</taxon>
        <taxon>Braconidae</taxon>
        <taxon>Microgastrinae</taxon>
        <taxon>Cotesia</taxon>
    </lineage>
</organism>
<evidence type="ECO:0000256" key="1">
    <source>
        <dbReference type="SAM" id="SignalP"/>
    </source>
</evidence>
<comment type="caution">
    <text evidence="2">The sequence shown here is derived from an EMBL/GenBank/DDBJ whole genome shotgun (WGS) entry which is preliminary data.</text>
</comment>
<keyword evidence="3" id="KW-1185">Reference proteome</keyword>
<feature type="chain" id="PRO_5035181193" evidence="1">
    <location>
        <begin position="21"/>
        <end position="227"/>
    </location>
</feature>